<name>J4G6C0_9APHY</name>
<dbReference type="PANTHER" id="PTHR33365:SF4">
    <property type="entry name" value="CYCLOCHLOROTINE BIOSYNTHESIS PROTEIN O"/>
    <property type="match status" value="1"/>
</dbReference>
<organism evidence="4 5">
    <name type="scientific">Fibroporia radiculosa</name>
    <dbReference type="NCBI Taxonomy" id="599839"/>
    <lineage>
        <taxon>Eukaryota</taxon>
        <taxon>Fungi</taxon>
        <taxon>Dikarya</taxon>
        <taxon>Basidiomycota</taxon>
        <taxon>Agaricomycotina</taxon>
        <taxon>Agaricomycetes</taxon>
        <taxon>Polyporales</taxon>
        <taxon>Fibroporiaceae</taxon>
        <taxon>Fibroporia</taxon>
    </lineage>
</organism>
<dbReference type="STRING" id="599839.J4G6C0"/>
<evidence type="ECO:0000313" key="5">
    <source>
        <dbReference type="Proteomes" id="UP000006352"/>
    </source>
</evidence>
<evidence type="ECO:0000256" key="2">
    <source>
        <dbReference type="ARBA" id="ARBA00035112"/>
    </source>
</evidence>
<protein>
    <recommendedName>
        <fullName evidence="6">Tat pathway signal sequence</fullName>
    </recommendedName>
</protein>
<dbReference type="PROSITE" id="PS00018">
    <property type="entry name" value="EF_HAND_1"/>
    <property type="match status" value="1"/>
</dbReference>
<accession>J4G6C0</accession>
<proteinExistence type="inferred from homology"/>
<dbReference type="InterPro" id="IPR021765">
    <property type="entry name" value="UstYa-like"/>
</dbReference>
<dbReference type="Pfam" id="PF11807">
    <property type="entry name" value="UstYa"/>
    <property type="match status" value="1"/>
</dbReference>
<dbReference type="OrthoDB" id="2767875at2759"/>
<sequence length="279" mass="31236">MSPPYSPIAQGDPRESSETLLTQPTGVNAHGNGACQCGHHRSSAWHRSWPWLAAAAVLSVVALAAIIQLTRSPSDAQCAARLSTYSPALDAVAYHTVDFNGSFRFPSEYRGVPSPAIDAAWEYISMKPGALRIAPDELNKIGKPANPSLVRFQDDDGGGYMGSLEFTHQLHCLNALRKYSYREYYDGRDPMFDARPDTVRTHVDHCIEMLRQTLMCHADTGLITYDWVAGHSTQYPDFSTRHVCRDFSRVLRWAYDHHVHVPERRVVRLADNVDLAEEP</sequence>
<evidence type="ECO:0000313" key="4">
    <source>
        <dbReference type="EMBL" id="CCM01728.1"/>
    </source>
</evidence>
<keyword evidence="5" id="KW-1185">Reference proteome</keyword>
<evidence type="ECO:0000256" key="1">
    <source>
        <dbReference type="ARBA" id="ARBA00004685"/>
    </source>
</evidence>
<dbReference type="GeneID" id="24096639"/>
<dbReference type="HOGENOM" id="CLU_042941_0_2_1"/>
<dbReference type="InterPro" id="IPR018247">
    <property type="entry name" value="EF_Hand_1_Ca_BS"/>
</dbReference>
<dbReference type="EMBL" id="HE797047">
    <property type="protein sequence ID" value="CCM01728.1"/>
    <property type="molecule type" value="Genomic_DNA"/>
</dbReference>
<dbReference type="InParanoid" id="J4G6C0"/>
<dbReference type="Proteomes" id="UP000006352">
    <property type="component" value="Unassembled WGS sequence"/>
</dbReference>
<comment type="pathway">
    <text evidence="1">Mycotoxin biosynthesis.</text>
</comment>
<dbReference type="PANTHER" id="PTHR33365">
    <property type="entry name" value="YALI0B05434P"/>
    <property type="match status" value="1"/>
</dbReference>
<feature type="region of interest" description="Disordered" evidence="3">
    <location>
        <begin position="1"/>
        <end position="25"/>
    </location>
</feature>
<dbReference type="RefSeq" id="XP_012181011.1">
    <property type="nucleotide sequence ID" value="XM_012325621.1"/>
</dbReference>
<evidence type="ECO:0000256" key="3">
    <source>
        <dbReference type="SAM" id="MobiDB-lite"/>
    </source>
</evidence>
<reference evidence="4 5" key="1">
    <citation type="journal article" date="2012" name="Appl. Environ. Microbiol.">
        <title>Short-read sequencing for genomic analysis of the brown rot fungus Fibroporia radiculosa.</title>
        <authorList>
            <person name="Tang J.D."/>
            <person name="Perkins A.D."/>
            <person name="Sonstegard T.S."/>
            <person name="Schroeder S.G."/>
            <person name="Burgess S.C."/>
            <person name="Diehl S.V."/>
        </authorList>
    </citation>
    <scope>NUCLEOTIDE SEQUENCE [LARGE SCALE GENOMIC DNA]</scope>
    <source>
        <strain evidence="4 5">TFFH 294</strain>
    </source>
</reference>
<dbReference type="AlphaFoldDB" id="J4G6C0"/>
<comment type="similarity">
    <text evidence="2">Belongs to the ustYa family.</text>
</comment>
<evidence type="ECO:0008006" key="6">
    <source>
        <dbReference type="Google" id="ProtNLM"/>
    </source>
</evidence>
<dbReference type="GO" id="GO:0043386">
    <property type="term" value="P:mycotoxin biosynthetic process"/>
    <property type="evidence" value="ECO:0007669"/>
    <property type="project" value="InterPro"/>
</dbReference>
<gene>
    <name evidence="4" type="ORF">FIBRA_03794</name>
</gene>